<evidence type="ECO:0008006" key="4">
    <source>
        <dbReference type="Google" id="ProtNLM"/>
    </source>
</evidence>
<dbReference type="Gene3D" id="3.10.280.10">
    <property type="entry name" value="Mitochondrial glycoprotein"/>
    <property type="match status" value="1"/>
</dbReference>
<dbReference type="PANTHER" id="PTHR10826">
    <property type="entry name" value="COMPLEMENT COMPONENT 1"/>
    <property type="match status" value="1"/>
</dbReference>
<protein>
    <recommendedName>
        <fullName evidence="4">Mitochondrial glycoprotein</fullName>
    </recommendedName>
</protein>
<dbReference type="InterPro" id="IPR003428">
    <property type="entry name" value="MAM33"/>
</dbReference>
<dbReference type="InterPro" id="IPR036561">
    <property type="entry name" value="MAM33_sf"/>
</dbReference>
<gene>
    <name evidence="2" type="ORF">J1N35_032271</name>
</gene>
<keyword evidence="1" id="KW-1133">Transmembrane helix</keyword>
<evidence type="ECO:0000313" key="2">
    <source>
        <dbReference type="EMBL" id="KAH1067284.1"/>
    </source>
</evidence>
<dbReference type="GO" id="GO:0005759">
    <property type="term" value="C:mitochondrial matrix"/>
    <property type="evidence" value="ECO:0007669"/>
    <property type="project" value="InterPro"/>
</dbReference>
<proteinExistence type="predicted"/>
<accession>A0A9D3ZWJ3</accession>
<evidence type="ECO:0000313" key="3">
    <source>
        <dbReference type="Proteomes" id="UP000828251"/>
    </source>
</evidence>
<dbReference type="Pfam" id="PF02330">
    <property type="entry name" value="MAM33"/>
    <property type="match status" value="1"/>
</dbReference>
<evidence type="ECO:0000256" key="1">
    <source>
        <dbReference type="SAM" id="Phobius"/>
    </source>
</evidence>
<comment type="caution">
    <text evidence="2">The sequence shown here is derived from an EMBL/GenBank/DDBJ whole genome shotgun (WGS) entry which is preliminary data.</text>
</comment>
<keyword evidence="1" id="KW-0812">Transmembrane</keyword>
<dbReference type="Proteomes" id="UP000828251">
    <property type="component" value="Unassembled WGS sequence"/>
</dbReference>
<feature type="transmembrane region" description="Helical" evidence="1">
    <location>
        <begin position="71"/>
        <end position="88"/>
    </location>
</feature>
<dbReference type="OrthoDB" id="278212at2759"/>
<dbReference type="AlphaFoldDB" id="A0A9D3ZWJ3"/>
<sequence>MTPTHISKQASKQAAVYATQKETYKFMLSRLGLLNPVRVFLHSLFPLNSLAEICRLTVFPTSRSATYKARFHNFKVLVSFLAFFWVLVKIKTARFIRTAQRAFVSAASKTLTNGSQSRIASASSLLQFNPYATSQTYKSPFTANIIRILSNEIEYQHDCAPPIQPATSFNSFTVQDRPGEKWMTMRGKYGEYEEIKIEPGEDSTGENVVLHISLLVDISKGQGYPDILCSAWPDHLEIQKVYLLNRDKTIINPYMGRDLRRKKNRKLQRTLSDYLEERGVNNELCVFLHEYVMNKDRIELIQWLGNVKSIVQK</sequence>
<dbReference type="SUPFAM" id="SSF54529">
    <property type="entry name" value="Mitochondrial glycoprotein MAM33-like"/>
    <property type="match status" value="1"/>
</dbReference>
<dbReference type="PANTHER" id="PTHR10826:SF14">
    <property type="entry name" value="MITOCHONDRIAL GLYCOPROTEIN FAMILY PROTEIN"/>
    <property type="match status" value="1"/>
</dbReference>
<name>A0A9D3ZWJ3_9ROSI</name>
<dbReference type="EMBL" id="JAIQCV010000009">
    <property type="protein sequence ID" value="KAH1067284.1"/>
    <property type="molecule type" value="Genomic_DNA"/>
</dbReference>
<organism evidence="2 3">
    <name type="scientific">Gossypium stocksii</name>
    <dbReference type="NCBI Taxonomy" id="47602"/>
    <lineage>
        <taxon>Eukaryota</taxon>
        <taxon>Viridiplantae</taxon>
        <taxon>Streptophyta</taxon>
        <taxon>Embryophyta</taxon>
        <taxon>Tracheophyta</taxon>
        <taxon>Spermatophyta</taxon>
        <taxon>Magnoliopsida</taxon>
        <taxon>eudicotyledons</taxon>
        <taxon>Gunneridae</taxon>
        <taxon>Pentapetalae</taxon>
        <taxon>rosids</taxon>
        <taxon>malvids</taxon>
        <taxon>Malvales</taxon>
        <taxon>Malvaceae</taxon>
        <taxon>Malvoideae</taxon>
        <taxon>Gossypium</taxon>
    </lineage>
</organism>
<reference evidence="2 3" key="1">
    <citation type="journal article" date="2021" name="Plant Biotechnol. J.">
        <title>Multi-omics assisted identification of the key and species-specific regulatory components of drought-tolerant mechanisms in Gossypium stocksii.</title>
        <authorList>
            <person name="Yu D."/>
            <person name="Ke L."/>
            <person name="Zhang D."/>
            <person name="Wu Y."/>
            <person name="Sun Y."/>
            <person name="Mei J."/>
            <person name="Sun J."/>
            <person name="Sun Y."/>
        </authorList>
    </citation>
    <scope>NUCLEOTIDE SEQUENCE [LARGE SCALE GENOMIC DNA]</scope>
    <source>
        <strain evidence="3">cv. E1</strain>
        <tissue evidence="2">Leaf</tissue>
    </source>
</reference>
<keyword evidence="1" id="KW-0472">Membrane</keyword>
<keyword evidence="3" id="KW-1185">Reference proteome</keyword>